<proteinExistence type="predicted"/>
<feature type="transmembrane region" description="Helical" evidence="1">
    <location>
        <begin position="180"/>
        <end position="200"/>
    </location>
</feature>
<feature type="transmembrane region" description="Helical" evidence="1">
    <location>
        <begin position="58"/>
        <end position="77"/>
    </location>
</feature>
<dbReference type="AlphaFoldDB" id="A0A1M6GPW7"/>
<feature type="transmembrane region" description="Helical" evidence="1">
    <location>
        <begin position="97"/>
        <end position="125"/>
    </location>
</feature>
<evidence type="ECO:0008006" key="4">
    <source>
        <dbReference type="Google" id="ProtNLM"/>
    </source>
</evidence>
<feature type="transmembrane region" description="Helical" evidence="1">
    <location>
        <begin position="260"/>
        <end position="280"/>
    </location>
</feature>
<protein>
    <recommendedName>
        <fullName evidence="4">Beta-carotene 15,15'-monooxygenase</fullName>
    </recommendedName>
</protein>
<gene>
    <name evidence="2" type="ORF">SAMN05444280_11172</name>
</gene>
<sequence>MILRTLKSNSAVNFILFPLVAVIFWLKSLLEPVVYPFYRGETENLLYRPVAQLLQNSAFLQSLASLLLIILMAFLVLQINNRYSFIRVRTMLPAPLFVILIGGFTQLHTLHPVYFATVFYLIAIFRFFSAFGKTKPYTALFDTGIWLGVASLFYFNAIILLPAFLIGAGILTRETRWREFVILITGVFVPFILAFGFAFYTNHLLELLKILELNIVTPNNYLKGNIALQAFLGFLVLFTLLGSVKLLQQYNTKKVSTRKFFTVFFFLFLFSVFSFVFIPATSQEMLMIIAIPATFQISNFFVFLKSRFWGELLFSLLFVIVIALQFFS</sequence>
<dbReference type="Proteomes" id="UP000184050">
    <property type="component" value="Unassembled WGS sequence"/>
</dbReference>
<keyword evidence="1" id="KW-1133">Transmembrane helix</keyword>
<feature type="transmembrane region" description="Helical" evidence="1">
    <location>
        <begin position="145"/>
        <end position="168"/>
    </location>
</feature>
<evidence type="ECO:0000313" key="2">
    <source>
        <dbReference type="EMBL" id="SHJ11991.1"/>
    </source>
</evidence>
<feature type="transmembrane region" description="Helical" evidence="1">
    <location>
        <begin position="286"/>
        <end position="304"/>
    </location>
</feature>
<feature type="transmembrane region" description="Helical" evidence="1">
    <location>
        <begin position="311"/>
        <end position="327"/>
    </location>
</feature>
<keyword evidence="1" id="KW-0472">Membrane</keyword>
<dbReference type="InterPro" id="IPR045625">
    <property type="entry name" value="DUF6427"/>
</dbReference>
<dbReference type="Pfam" id="PF19992">
    <property type="entry name" value="DUF6427"/>
    <property type="match status" value="1"/>
</dbReference>
<dbReference type="STRING" id="1168035.SAMN05444280_11172"/>
<accession>A0A1M6GPW7</accession>
<feature type="transmembrane region" description="Helical" evidence="1">
    <location>
        <begin position="12"/>
        <end position="38"/>
    </location>
</feature>
<dbReference type="RefSeq" id="WP_073168499.1">
    <property type="nucleotide sequence ID" value="NZ_FQZE01000011.1"/>
</dbReference>
<dbReference type="OrthoDB" id="1116060at2"/>
<dbReference type="EMBL" id="FQZE01000011">
    <property type="protein sequence ID" value="SHJ11991.1"/>
    <property type="molecule type" value="Genomic_DNA"/>
</dbReference>
<reference evidence="2 3" key="1">
    <citation type="submission" date="2016-11" db="EMBL/GenBank/DDBJ databases">
        <authorList>
            <person name="Jaros S."/>
            <person name="Januszkiewicz K."/>
            <person name="Wedrychowicz H."/>
        </authorList>
    </citation>
    <scope>NUCLEOTIDE SEQUENCE [LARGE SCALE GENOMIC DNA]</scope>
    <source>
        <strain evidence="2 3">DSM 27063</strain>
    </source>
</reference>
<evidence type="ECO:0000256" key="1">
    <source>
        <dbReference type="SAM" id="Phobius"/>
    </source>
</evidence>
<name>A0A1M6GPW7_9BACT</name>
<keyword evidence="1" id="KW-0812">Transmembrane</keyword>
<evidence type="ECO:0000313" key="3">
    <source>
        <dbReference type="Proteomes" id="UP000184050"/>
    </source>
</evidence>
<feature type="transmembrane region" description="Helical" evidence="1">
    <location>
        <begin position="226"/>
        <end position="248"/>
    </location>
</feature>
<organism evidence="2 3">
    <name type="scientific">Tangfeifania diversioriginum</name>
    <dbReference type="NCBI Taxonomy" id="1168035"/>
    <lineage>
        <taxon>Bacteria</taxon>
        <taxon>Pseudomonadati</taxon>
        <taxon>Bacteroidota</taxon>
        <taxon>Bacteroidia</taxon>
        <taxon>Marinilabiliales</taxon>
        <taxon>Prolixibacteraceae</taxon>
        <taxon>Tangfeifania</taxon>
    </lineage>
</organism>
<keyword evidence="3" id="KW-1185">Reference proteome</keyword>